<gene>
    <name evidence="1" type="ORF">AWC04_15995</name>
</gene>
<name>A0A1X1R5L0_MYCFA</name>
<organism evidence="1 2">
    <name type="scientific">Mycolicibacterium fallax</name>
    <name type="common">Mycobacterium fallax</name>
    <dbReference type="NCBI Taxonomy" id="1793"/>
    <lineage>
        <taxon>Bacteria</taxon>
        <taxon>Bacillati</taxon>
        <taxon>Actinomycetota</taxon>
        <taxon>Actinomycetes</taxon>
        <taxon>Mycobacteriales</taxon>
        <taxon>Mycobacteriaceae</taxon>
        <taxon>Mycolicibacterium</taxon>
    </lineage>
</organism>
<dbReference type="RefSeq" id="WP_085098746.1">
    <property type="nucleotide sequence ID" value="NZ_AP022603.1"/>
</dbReference>
<reference evidence="1 2" key="1">
    <citation type="submission" date="2016-01" db="EMBL/GenBank/DDBJ databases">
        <title>The new phylogeny of the genus Mycobacterium.</title>
        <authorList>
            <person name="Tarcisio F."/>
            <person name="Conor M."/>
            <person name="Antonella G."/>
            <person name="Elisabetta G."/>
            <person name="Giulia F.S."/>
            <person name="Sara T."/>
            <person name="Anna F."/>
            <person name="Clotilde B."/>
            <person name="Roberto B."/>
            <person name="Veronica D.S."/>
            <person name="Fabio R."/>
            <person name="Monica P."/>
            <person name="Olivier J."/>
            <person name="Enrico T."/>
            <person name="Nicola S."/>
        </authorList>
    </citation>
    <scope>NUCLEOTIDE SEQUENCE [LARGE SCALE GENOMIC DNA]</scope>
    <source>
        <strain evidence="1 2">DSM 44179</strain>
    </source>
</reference>
<sequence length="234" mass="24538">MKVRILFTAVVGMLLLAGCTVMVPGTAVPADSDGPLKPKPVATSAVEDLLAGPVEVSKVAGSGTTLVQQARATGMSDSTGISSRDCRSAWSPLQKASYDGSGWISVAGKILSDERDKETRPDNVITQAVVSFNDSDAADTFFSGVTKRWKACSDKSVVYTQDGGKQTNWSLGPVISGDDVIQISQTAEGGRGWGCQHVLGVRNNIAIEVLHCAEGPGEQARGVFDLIARNVGDR</sequence>
<dbReference type="STRING" id="1793.AWC04_15995"/>
<dbReference type="AlphaFoldDB" id="A0A1X1R5L0"/>
<dbReference type="Pfam" id="PF14032">
    <property type="entry name" value="PknH_C"/>
    <property type="match status" value="1"/>
</dbReference>
<dbReference type="EMBL" id="LQOJ01000050">
    <property type="protein sequence ID" value="ORV00051.1"/>
    <property type="molecule type" value="Genomic_DNA"/>
</dbReference>
<dbReference type="InterPro" id="IPR026954">
    <property type="entry name" value="PknH-like_Extracell"/>
</dbReference>
<protein>
    <submittedName>
        <fullName evidence="1">Uncharacterized protein</fullName>
    </submittedName>
</protein>
<dbReference type="OrthoDB" id="4761399at2"/>
<accession>A0A1X1R5L0</accession>
<dbReference type="Proteomes" id="UP000193484">
    <property type="component" value="Unassembled WGS sequence"/>
</dbReference>
<dbReference type="Gene3D" id="3.40.1000.70">
    <property type="entry name" value="PknH-like extracellular domain"/>
    <property type="match status" value="1"/>
</dbReference>
<proteinExistence type="predicted"/>
<comment type="caution">
    <text evidence="1">The sequence shown here is derived from an EMBL/GenBank/DDBJ whole genome shotgun (WGS) entry which is preliminary data.</text>
</comment>
<dbReference type="InterPro" id="IPR038232">
    <property type="entry name" value="PknH-like_Extracell_sf"/>
</dbReference>
<evidence type="ECO:0000313" key="1">
    <source>
        <dbReference type="EMBL" id="ORV00051.1"/>
    </source>
</evidence>
<keyword evidence="2" id="KW-1185">Reference proteome</keyword>
<dbReference type="PROSITE" id="PS51257">
    <property type="entry name" value="PROKAR_LIPOPROTEIN"/>
    <property type="match status" value="1"/>
</dbReference>
<evidence type="ECO:0000313" key="2">
    <source>
        <dbReference type="Proteomes" id="UP000193484"/>
    </source>
</evidence>